<dbReference type="EMBL" id="KP211911">
    <property type="protein sequence ID" value="ANV80905.1"/>
    <property type="molecule type" value="Genomic_DNA"/>
</dbReference>
<keyword evidence="8" id="KW-0406">Ion transport</keyword>
<dbReference type="GO" id="GO:0062054">
    <property type="term" value="F:fluoride channel activity"/>
    <property type="evidence" value="ECO:0007669"/>
    <property type="project" value="UniProtKB-UniRule"/>
</dbReference>
<comment type="subcellular location">
    <subcellularLocation>
        <location evidence="1 8">Cell membrane</location>
        <topology evidence="1 8">Multi-pass membrane protein</topology>
    </subcellularLocation>
</comment>
<keyword evidence="8" id="KW-0813">Transport</keyword>
<dbReference type="NCBIfam" id="TIGR00494">
    <property type="entry name" value="crcB"/>
    <property type="match status" value="1"/>
</dbReference>
<evidence type="ECO:0000256" key="8">
    <source>
        <dbReference type="HAMAP-Rule" id="MF_00454"/>
    </source>
</evidence>
<sequence>MLRTRLAFSCLLLKNVYLAIFLHRLEVANMSAQHMLQQIGLVALGGAIGAALRYLIGTWISYETFPLATITVNLVGSFLLGIIALSTSQNFISSDLALFLGTGIIGAFTTMSAFSLDTLELLQDGNSTTAGLYVILTFTLCPVLAWCGWLVGDKFLI</sequence>
<dbReference type="AlphaFoldDB" id="A0A1B1TF41"/>
<dbReference type="PANTHER" id="PTHR28259:SF1">
    <property type="entry name" value="FLUORIDE EXPORT PROTEIN 1-RELATED"/>
    <property type="match status" value="1"/>
</dbReference>
<reference evidence="9" key="1">
    <citation type="submission" date="2014-11" db="EMBL/GenBank/DDBJ databases">
        <authorList>
            <person name="Zhu J."/>
            <person name="Qi W."/>
            <person name="Song R."/>
        </authorList>
    </citation>
    <scope>NUCLEOTIDE SEQUENCE</scope>
</reference>
<feature type="transmembrane region" description="Helical" evidence="8">
    <location>
        <begin position="67"/>
        <end position="85"/>
    </location>
</feature>
<keyword evidence="4 8" id="KW-1133">Transmembrane helix</keyword>
<feature type="binding site" evidence="8">
    <location>
        <position position="109"/>
    </location>
    <ligand>
        <name>Na(+)</name>
        <dbReference type="ChEBI" id="CHEBI:29101"/>
        <note>structural</note>
    </ligand>
</feature>
<accession>A0A1B1TF41</accession>
<name>A0A1B1TF41_9ARCH</name>
<keyword evidence="2 8" id="KW-1003">Cell membrane</keyword>
<comment type="similarity">
    <text evidence="6 8">Belongs to the fluoride channel Fluc/FEX (TC 1.A.43) family.</text>
</comment>
<evidence type="ECO:0000256" key="1">
    <source>
        <dbReference type="ARBA" id="ARBA00004651"/>
    </source>
</evidence>
<gene>
    <name evidence="8" type="primary">fluC</name>
    <name evidence="8" type="synonym">crcB</name>
</gene>
<dbReference type="HAMAP" id="MF_00454">
    <property type="entry name" value="FluC"/>
    <property type="match status" value="1"/>
</dbReference>
<feature type="transmembrane region" description="Helical" evidence="8">
    <location>
        <begin position="131"/>
        <end position="151"/>
    </location>
</feature>
<organism evidence="9">
    <name type="scientific">uncultured Poseidoniia archaeon</name>
    <dbReference type="NCBI Taxonomy" id="1697135"/>
    <lineage>
        <taxon>Archaea</taxon>
        <taxon>Methanobacteriati</taxon>
        <taxon>Thermoplasmatota</taxon>
        <taxon>Candidatus Poseidoniia</taxon>
        <taxon>environmental samples</taxon>
    </lineage>
</organism>
<dbReference type="GO" id="GO:0005886">
    <property type="term" value="C:plasma membrane"/>
    <property type="evidence" value="ECO:0007669"/>
    <property type="project" value="UniProtKB-SubCell"/>
</dbReference>
<keyword evidence="3 8" id="KW-0812">Transmembrane</keyword>
<feature type="transmembrane region" description="Helical" evidence="8">
    <location>
        <begin position="34"/>
        <end position="55"/>
    </location>
</feature>
<proteinExistence type="inferred from homology"/>
<feature type="transmembrane region" description="Helical" evidence="8">
    <location>
        <begin position="97"/>
        <end position="119"/>
    </location>
</feature>
<dbReference type="InterPro" id="IPR003691">
    <property type="entry name" value="FluC"/>
</dbReference>
<feature type="binding site" evidence="8">
    <location>
        <position position="106"/>
    </location>
    <ligand>
        <name>Na(+)</name>
        <dbReference type="ChEBI" id="CHEBI:29101"/>
        <note>structural</note>
    </ligand>
</feature>
<dbReference type="GO" id="GO:0140114">
    <property type="term" value="P:cellular detoxification of fluoride"/>
    <property type="evidence" value="ECO:0007669"/>
    <property type="project" value="UniProtKB-UniRule"/>
</dbReference>
<protein>
    <recommendedName>
        <fullName evidence="8">Fluoride-specific ion channel FluC</fullName>
    </recommendedName>
</protein>
<dbReference type="Pfam" id="PF02537">
    <property type="entry name" value="CRCB"/>
    <property type="match status" value="1"/>
</dbReference>
<evidence type="ECO:0000256" key="3">
    <source>
        <dbReference type="ARBA" id="ARBA00022692"/>
    </source>
</evidence>
<keyword evidence="8" id="KW-0407">Ion channel</keyword>
<comment type="catalytic activity">
    <reaction evidence="7">
        <text>fluoride(in) = fluoride(out)</text>
        <dbReference type="Rhea" id="RHEA:76159"/>
        <dbReference type="ChEBI" id="CHEBI:17051"/>
    </reaction>
    <physiologicalReaction direction="left-to-right" evidence="7">
        <dbReference type="Rhea" id="RHEA:76160"/>
    </physiologicalReaction>
</comment>
<evidence type="ECO:0000256" key="6">
    <source>
        <dbReference type="ARBA" id="ARBA00035120"/>
    </source>
</evidence>
<evidence type="ECO:0000256" key="2">
    <source>
        <dbReference type="ARBA" id="ARBA00022475"/>
    </source>
</evidence>
<keyword evidence="5 8" id="KW-0472">Membrane</keyword>
<keyword evidence="8" id="KW-0915">Sodium</keyword>
<keyword evidence="8" id="KW-0479">Metal-binding</keyword>
<dbReference type="PANTHER" id="PTHR28259">
    <property type="entry name" value="FLUORIDE EXPORT PROTEIN 1-RELATED"/>
    <property type="match status" value="1"/>
</dbReference>
<evidence type="ECO:0000256" key="4">
    <source>
        <dbReference type="ARBA" id="ARBA00022989"/>
    </source>
</evidence>
<dbReference type="GO" id="GO:0046872">
    <property type="term" value="F:metal ion binding"/>
    <property type="evidence" value="ECO:0007669"/>
    <property type="project" value="UniProtKB-KW"/>
</dbReference>
<reference evidence="9" key="2">
    <citation type="journal article" date="2015" name="ISME J.">
        <title>A new class of marine Euryarchaeota group II from the Mediterranean deep chlorophyll maximum.</title>
        <authorList>
            <person name="Martin-Cuadrado A.B."/>
            <person name="Garcia-Heredia I."/>
            <person name="Molto A.G."/>
            <person name="Lopez-Ubeda R."/>
            <person name="Kimes N."/>
            <person name="Lopez-Garcia P."/>
            <person name="Moreira D."/>
            <person name="Rodriguez-Valera F."/>
        </authorList>
    </citation>
    <scope>NUCLEOTIDE SEQUENCE</scope>
</reference>
<comment type="activity regulation">
    <text evidence="8">Na(+) is not transported, but it plays an essential structural role and its presence is essential for fluoride channel function.</text>
</comment>
<comment type="function">
    <text evidence="8">Fluoride-specific ion channel. Important for reducing fluoride concentration in the cell, thus reducing its toxicity.</text>
</comment>
<evidence type="ECO:0000256" key="7">
    <source>
        <dbReference type="ARBA" id="ARBA00035585"/>
    </source>
</evidence>
<evidence type="ECO:0000256" key="5">
    <source>
        <dbReference type="ARBA" id="ARBA00023136"/>
    </source>
</evidence>
<evidence type="ECO:0000313" key="9">
    <source>
        <dbReference type="EMBL" id="ANV80905.1"/>
    </source>
</evidence>